<dbReference type="Proteomes" id="UP000011668">
    <property type="component" value="Unassembled WGS sequence"/>
</dbReference>
<comment type="caution">
    <text evidence="1">The sequence shown here is derived from an EMBL/GenBank/DDBJ whole genome shotgun (WGS) entry which is preliminary data.</text>
</comment>
<dbReference type="HOGENOM" id="CLU_2122731_0_0_1"/>
<evidence type="ECO:0000313" key="2">
    <source>
        <dbReference type="Proteomes" id="UP000011668"/>
    </source>
</evidence>
<gene>
    <name evidence="1" type="ORF">AG1IA_04195</name>
</gene>
<keyword evidence="2" id="KW-1185">Reference proteome</keyword>
<dbReference type="AlphaFoldDB" id="L8WY89"/>
<protein>
    <submittedName>
        <fullName evidence="1">Uncharacterized protein</fullName>
    </submittedName>
</protein>
<dbReference type="PROSITE" id="PS51257">
    <property type="entry name" value="PROKAR_LIPOPROTEIN"/>
    <property type="match status" value="1"/>
</dbReference>
<evidence type="ECO:0000313" key="1">
    <source>
        <dbReference type="EMBL" id="ELU41767.1"/>
    </source>
</evidence>
<reference evidence="1 2" key="1">
    <citation type="journal article" date="2013" name="Nat. Commun.">
        <title>The evolution and pathogenic mechanisms of the rice sheath blight pathogen.</title>
        <authorList>
            <person name="Zheng A."/>
            <person name="Lin R."/>
            <person name="Xu L."/>
            <person name="Qin P."/>
            <person name="Tang C."/>
            <person name="Ai P."/>
            <person name="Zhang D."/>
            <person name="Liu Y."/>
            <person name="Sun Z."/>
            <person name="Feng H."/>
            <person name="Wang Y."/>
            <person name="Chen Y."/>
            <person name="Liang X."/>
            <person name="Fu R."/>
            <person name="Li Q."/>
            <person name="Zhang J."/>
            <person name="Yu X."/>
            <person name="Xie Z."/>
            <person name="Ding L."/>
            <person name="Guan P."/>
            <person name="Tang J."/>
            <person name="Liang Y."/>
            <person name="Wang S."/>
            <person name="Deng Q."/>
            <person name="Li S."/>
            <person name="Zhu J."/>
            <person name="Wang L."/>
            <person name="Liu H."/>
            <person name="Li P."/>
        </authorList>
    </citation>
    <scope>NUCLEOTIDE SEQUENCE [LARGE SCALE GENOMIC DNA]</scope>
    <source>
        <strain evidence="2">AG-1 IA</strain>
    </source>
</reference>
<name>L8WY89_THACA</name>
<sequence length="114" mass="11630">MAGKVCLIAASGSGKHGLGPAGLVGCRRLFHGGLGGRPASAGSNGGDRVPLAIGIAQNFRAFMLKIYIVRTLCVTKARGWQREAIAVLHSGRAIVDSGHLGRGADVGSQRTPGD</sequence>
<proteinExistence type="predicted"/>
<dbReference type="EMBL" id="AFRT01000991">
    <property type="protein sequence ID" value="ELU41767.1"/>
    <property type="molecule type" value="Genomic_DNA"/>
</dbReference>
<organism evidence="1 2">
    <name type="scientific">Thanatephorus cucumeris (strain AG1-IA)</name>
    <name type="common">Rice sheath blight fungus</name>
    <name type="synonym">Rhizoctonia solani</name>
    <dbReference type="NCBI Taxonomy" id="983506"/>
    <lineage>
        <taxon>Eukaryota</taxon>
        <taxon>Fungi</taxon>
        <taxon>Dikarya</taxon>
        <taxon>Basidiomycota</taxon>
        <taxon>Agaricomycotina</taxon>
        <taxon>Agaricomycetes</taxon>
        <taxon>Cantharellales</taxon>
        <taxon>Ceratobasidiaceae</taxon>
        <taxon>Rhizoctonia</taxon>
        <taxon>Rhizoctonia solani AG-1</taxon>
    </lineage>
</organism>
<accession>L8WY89</accession>